<comment type="caution">
    <text evidence="1">The sequence shown here is derived from an EMBL/GenBank/DDBJ whole genome shotgun (WGS) entry which is preliminary data.</text>
</comment>
<keyword evidence="2" id="KW-1185">Reference proteome</keyword>
<name>A0ABS2SZ46_9BACI</name>
<evidence type="ECO:0000313" key="2">
    <source>
        <dbReference type="Proteomes" id="UP001179280"/>
    </source>
</evidence>
<dbReference type="RefSeq" id="WP_204468612.1">
    <property type="nucleotide sequence ID" value="NZ_JAFBCV010000017.1"/>
</dbReference>
<organism evidence="1 2">
    <name type="scientific">Shouchella xiaoxiensis</name>
    <dbReference type="NCBI Taxonomy" id="766895"/>
    <lineage>
        <taxon>Bacteria</taxon>
        <taxon>Bacillati</taxon>
        <taxon>Bacillota</taxon>
        <taxon>Bacilli</taxon>
        <taxon>Bacillales</taxon>
        <taxon>Bacillaceae</taxon>
        <taxon>Shouchella</taxon>
    </lineage>
</organism>
<dbReference type="Proteomes" id="UP001179280">
    <property type="component" value="Unassembled WGS sequence"/>
</dbReference>
<evidence type="ECO:0000313" key="1">
    <source>
        <dbReference type="EMBL" id="MBM7840798.1"/>
    </source>
</evidence>
<protein>
    <submittedName>
        <fullName evidence="1">Uncharacterized protein</fullName>
    </submittedName>
</protein>
<sequence length="231" mass="26414">MTARYKGTHTKLHFKENTIVLTHNRTRQKLTSVRAVVEIAIDEIEEIIMEKQGLVQSGYCFFRRKGVQTNHATHMALRTSEYAVMLSKRQYKSFLKLKAAVEEMQENMVILDAFDKQAKQLLADPEHSITFAAHSGEVEIQAHAVSLHYNRKHNGAKGSLTINLNDILQVLVHMPTTEKGAFIVQYMGFQPAVHSRKEPANELSIKSANNYNYLQEAREIIHKLQDLQKES</sequence>
<proteinExistence type="predicted"/>
<reference evidence="1" key="1">
    <citation type="submission" date="2021-01" db="EMBL/GenBank/DDBJ databases">
        <title>Genomic Encyclopedia of Type Strains, Phase IV (KMG-IV): sequencing the most valuable type-strain genomes for metagenomic binning, comparative biology and taxonomic classification.</title>
        <authorList>
            <person name="Goeker M."/>
        </authorList>
    </citation>
    <scope>NUCLEOTIDE SEQUENCE</scope>
    <source>
        <strain evidence="1">DSM 21943</strain>
    </source>
</reference>
<accession>A0ABS2SZ46</accession>
<dbReference type="EMBL" id="JAFBCV010000017">
    <property type="protein sequence ID" value="MBM7840798.1"/>
    <property type="molecule type" value="Genomic_DNA"/>
</dbReference>
<gene>
    <name evidence="1" type="ORF">JOC54_004091</name>
</gene>